<dbReference type="InterPro" id="IPR025110">
    <property type="entry name" value="AMP-bd_C"/>
</dbReference>
<dbReference type="RefSeq" id="WP_069087897.1">
    <property type="nucleotide sequence ID" value="NZ_QGTA01000114.1"/>
</dbReference>
<protein>
    <submittedName>
        <fullName evidence="3">Long-chain fatty acid--CoA ligase</fullName>
    </submittedName>
</protein>
<accession>A0ABX9Y8G2</accession>
<evidence type="ECO:0000259" key="2">
    <source>
        <dbReference type="Pfam" id="PF13193"/>
    </source>
</evidence>
<keyword evidence="4" id="KW-1185">Reference proteome</keyword>
<dbReference type="Pfam" id="PF13193">
    <property type="entry name" value="AMP-binding_C"/>
    <property type="match status" value="1"/>
</dbReference>
<dbReference type="InterPro" id="IPR042099">
    <property type="entry name" value="ANL_N_sf"/>
</dbReference>
<dbReference type="Gene3D" id="3.30.300.30">
    <property type="match status" value="1"/>
</dbReference>
<dbReference type="InterPro" id="IPR000873">
    <property type="entry name" value="AMP-dep_synth/lig_dom"/>
</dbReference>
<dbReference type="InterPro" id="IPR045851">
    <property type="entry name" value="AMP-bd_C_sf"/>
</dbReference>
<dbReference type="Gene3D" id="3.40.50.12780">
    <property type="entry name" value="N-terminal domain of ligase-like"/>
    <property type="match status" value="1"/>
</dbReference>
<dbReference type="PROSITE" id="PS00455">
    <property type="entry name" value="AMP_BINDING"/>
    <property type="match status" value="1"/>
</dbReference>
<evidence type="ECO:0000313" key="3">
    <source>
        <dbReference type="EMBL" id="RQW96351.1"/>
    </source>
</evidence>
<organism evidence="3 4">
    <name type="scientific">Micromonospora chalcea</name>
    <dbReference type="NCBI Taxonomy" id="1874"/>
    <lineage>
        <taxon>Bacteria</taxon>
        <taxon>Bacillati</taxon>
        <taxon>Actinomycetota</taxon>
        <taxon>Actinomycetes</taxon>
        <taxon>Micromonosporales</taxon>
        <taxon>Micromonosporaceae</taxon>
        <taxon>Micromonospora</taxon>
    </lineage>
</organism>
<dbReference type="InterPro" id="IPR020845">
    <property type="entry name" value="AMP-binding_CS"/>
</dbReference>
<dbReference type="SUPFAM" id="SSF56801">
    <property type="entry name" value="Acetyl-CoA synthetase-like"/>
    <property type="match status" value="1"/>
</dbReference>
<dbReference type="GO" id="GO:0016874">
    <property type="term" value="F:ligase activity"/>
    <property type="evidence" value="ECO:0007669"/>
    <property type="project" value="UniProtKB-KW"/>
</dbReference>
<proteinExistence type="predicted"/>
<dbReference type="PANTHER" id="PTHR43767:SF1">
    <property type="entry name" value="NONRIBOSOMAL PEPTIDE SYNTHASE PES1 (EUROFUNG)-RELATED"/>
    <property type="match status" value="1"/>
</dbReference>
<keyword evidence="3" id="KW-0436">Ligase</keyword>
<name>A0ABX9Y8G2_MICCH</name>
<sequence length="523" mass="55591">MTTRGAGGATDRCTGTFGLLERVAGEVPDRLALVEPFVRGLTFAEWLHDSVALAARLSEAGITSGMRVGLLFDRRNWIDLCVAYFAVQRLGAVTVTVSAGAPASVRDFITQDAGISAWIAADPSPVGNGPGGDPYQVLPVEPPGCGDRVPPPATTRPEQTADILYTSGTTGLPKAVVTPHALFTEVYARPPSAHGGIGPPILHAFPIGTAAALMMLYAPFQGIDGPGLTHPITRAVAALPEFNTNDVCKAVADCQVTLLFLTPAMLAHLTTLTSSQREMLASLEVIHCGSAPLNPAHVERIRRMLPSVRVVNAYGTTEAWPAMVEMPSAGADPDVVGRPARGTRIRIRSLETGLVVGPGVHGRVEMSCPRFRGRRSYLHDSVPSKTFLPDGWTATGDIGHLDEEGNLHLSDRVSDVLNVGGEKLSARPVEIALLSHPMVEAAAVLGLPHPRLGEYVAAVVVLRPGRTSLNDIRVHLLERLPPKQIPRRVFAVGSMPVTENGKILKNDLKNSIARGEGTLSELR</sequence>
<dbReference type="Proteomes" id="UP000274694">
    <property type="component" value="Unassembled WGS sequence"/>
</dbReference>
<dbReference type="InterPro" id="IPR050237">
    <property type="entry name" value="ATP-dep_AMP-bd_enzyme"/>
</dbReference>
<dbReference type="EMBL" id="QGTA01000114">
    <property type="protein sequence ID" value="RQW96351.1"/>
    <property type="molecule type" value="Genomic_DNA"/>
</dbReference>
<reference evidence="3 4" key="1">
    <citation type="submission" date="2018-05" db="EMBL/GenBank/DDBJ databases">
        <title>Micromonospora from Atacama Desert.</title>
        <authorList>
            <person name="Carro L."/>
            <person name="Goodfellow M."/>
            <person name="Klenk H.-P."/>
        </authorList>
    </citation>
    <scope>NUCLEOTIDE SEQUENCE [LARGE SCALE GENOMIC DNA]</scope>
    <source>
        <strain evidence="3 4">LB41</strain>
    </source>
</reference>
<evidence type="ECO:0000313" key="4">
    <source>
        <dbReference type="Proteomes" id="UP000274694"/>
    </source>
</evidence>
<dbReference type="Pfam" id="PF00501">
    <property type="entry name" value="AMP-binding"/>
    <property type="match status" value="1"/>
</dbReference>
<dbReference type="PANTHER" id="PTHR43767">
    <property type="entry name" value="LONG-CHAIN-FATTY-ACID--COA LIGASE"/>
    <property type="match status" value="1"/>
</dbReference>
<feature type="domain" description="AMP-binding enzyme C-terminal" evidence="2">
    <location>
        <begin position="429"/>
        <end position="502"/>
    </location>
</feature>
<feature type="domain" description="AMP-dependent synthetase/ligase" evidence="1">
    <location>
        <begin position="20"/>
        <end position="364"/>
    </location>
</feature>
<evidence type="ECO:0000259" key="1">
    <source>
        <dbReference type="Pfam" id="PF00501"/>
    </source>
</evidence>
<dbReference type="CDD" id="cd04433">
    <property type="entry name" value="AFD_class_I"/>
    <property type="match status" value="1"/>
</dbReference>
<gene>
    <name evidence="3" type="ORF">DLJ60_05175</name>
</gene>
<comment type="caution">
    <text evidence="3">The sequence shown here is derived from an EMBL/GenBank/DDBJ whole genome shotgun (WGS) entry which is preliminary data.</text>
</comment>